<feature type="signal peptide" evidence="2">
    <location>
        <begin position="1"/>
        <end position="21"/>
    </location>
</feature>
<accession>A0A401L2V3</accession>
<feature type="compositionally biased region" description="Polar residues" evidence="1">
    <location>
        <begin position="77"/>
        <end position="86"/>
    </location>
</feature>
<feature type="compositionally biased region" description="Polar residues" evidence="1">
    <location>
        <begin position="736"/>
        <end position="757"/>
    </location>
</feature>
<proteinExistence type="predicted"/>
<dbReference type="Pfam" id="PF12520">
    <property type="entry name" value="DUF3723"/>
    <property type="match status" value="1"/>
</dbReference>
<feature type="region of interest" description="Disordered" evidence="1">
    <location>
        <begin position="67"/>
        <end position="89"/>
    </location>
</feature>
<feature type="region of interest" description="Disordered" evidence="1">
    <location>
        <begin position="733"/>
        <end position="767"/>
    </location>
</feature>
<dbReference type="STRING" id="105351.A0A401L2V3"/>
<feature type="region of interest" description="Disordered" evidence="1">
    <location>
        <begin position="103"/>
        <end position="176"/>
    </location>
</feature>
<dbReference type="InterPro" id="IPR022198">
    <property type="entry name" value="DUF3723"/>
</dbReference>
<protein>
    <submittedName>
        <fullName evidence="3">Uncharacterized protein</fullName>
    </submittedName>
</protein>
<feature type="compositionally biased region" description="Polar residues" evidence="1">
    <location>
        <begin position="781"/>
        <end position="790"/>
    </location>
</feature>
<evidence type="ECO:0000313" key="3">
    <source>
        <dbReference type="EMBL" id="GCB25855.1"/>
    </source>
</evidence>
<sequence>MFKHLALLSALLSMAALPALSCVLPPSLTSHDGAAVAQHTSTATVDTGRTTAAVATQTIWVTTQSPVGLSNHPGAAATTNPDTSIGVNLKPTATSSIEATAASAVDQMPGSSWPSQSLPNATTRPQETQAQQQPSQLDEANPKTGKPSMAPLPEHTASSSSLTASQTTGPQPNSTADIIFADTTATIHLFIVDVGAMPIDSNDGNHSSSLFEPSFIVAQPGDTVVFRFHGSYALYRSGTQDPCHAPRLSQNSVTTKGTVSSYQVPVTSWEPVWFSASLSDNSHQCDNQTIFGLNVDTLKLYRQYEFAGHGETGLSGLSLKEKQVIERLRARQQDLPLLNMLLQALRIPGLRPGFMAGNINRLLRMKCPHCKEHAHYIQHILNVWAYIMGPQHVSDLDAESVRLLQGRSPVWSTTDHDFIRRLLSIGVLFPGVTDPERRALLARRLLSVATIIPSLRTFMEDTKYLLPCALALRRLIPDAPGDTIQTCLWHYYSAPEPHTKNGRATFLHAYRRLWLFTMRCFPHLVSIMPLRDCRGAARRVHRSREKSKRCWTALAHLAWSQGFRTPKIAAILQQWGLRPVQCQRQGHIQEPHLTRNGTGPWKLRHRCGMPSEMAFLQSQPFLTLHNIDTHRDCVAGEDLTPYAVARDIFQAFLGNLPTLSEPVANASLHTYKARNKEHRFLPSQPVATFHSPDHSVHLLSPSMCHEPRRVLATNGSHLETDRRRTSAEPLLHDVWQNGNTPGQRIDYSPSSYGTPAASSHGEPPRRPLFDSAELVRIGDSNPFSSSSTRIDSPHPQHTPVHKCPLTAVSPVAGPSHSRLGLLGWKTRKRPQDLLSPGSSGAEGKGILYEMGTPATVYYLPLPRARRLFKQYLDSHPHFVYARLTSRGHRLVDPAAVPGHLRHAVVVAGPKQLMSLCDEDNALIEDKDEHCAQDAQD</sequence>
<gene>
    <name evidence="3" type="ORF">AAWM_08740</name>
</gene>
<evidence type="ECO:0000313" key="4">
    <source>
        <dbReference type="Proteomes" id="UP000286921"/>
    </source>
</evidence>
<dbReference type="AlphaFoldDB" id="A0A401L2V3"/>
<dbReference type="EMBL" id="BDHI01000022">
    <property type="protein sequence ID" value="GCB25855.1"/>
    <property type="molecule type" value="Genomic_DNA"/>
</dbReference>
<keyword evidence="2" id="KW-0732">Signal</keyword>
<comment type="caution">
    <text evidence="3">The sequence shown here is derived from an EMBL/GenBank/DDBJ whole genome shotgun (WGS) entry which is preliminary data.</text>
</comment>
<feature type="compositionally biased region" description="Polar residues" evidence="1">
    <location>
        <begin position="109"/>
        <end position="120"/>
    </location>
</feature>
<feature type="chain" id="PRO_5019309931" evidence="2">
    <location>
        <begin position="22"/>
        <end position="936"/>
    </location>
</feature>
<reference evidence="3 4" key="1">
    <citation type="submission" date="2016-09" db="EMBL/GenBank/DDBJ databases">
        <title>Aspergillus awamori IFM 58123T.</title>
        <authorList>
            <person name="Kusuya Y."/>
            <person name="Shimizu M."/>
            <person name="Takahashi H."/>
            <person name="Yaguchi T."/>
        </authorList>
    </citation>
    <scope>NUCLEOTIDE SEQUENCE [LARGE SCALE GENOMIC DNA]</scope>
    <source>
        <strain evidence="3 4">IFM 58123</strain>
    </source>
</reference>
<keyword evidence="4" id="KW-1185">Reference proteome</keyword>
<dbReference type="Proteomes" id="UP000286921">
    <property type="component" value="Unassembled WGS sequence"/>
</dbReference>
<name>A0A401L2V3_ASPAW</name>
<feature type="compositionally biased region" description="Low complexity" evidence="1">
    <location>
        <begin position="156"/>
        <end position="168"/>
    </location>
</feature>
<feature type="region of interest" description="Disordered" evidence="1">
    <location>
        <begin position="780"/>
        <end position="799"/>
    </location>
</feature>
<evidence type="ECO:0000256" key="1">
    <source>
        <dbReference type="SAM" id="MobiDB-lite"/>
    </source>
</evidence>
<evidence type="ECO:0000256" key="2">
    <source>
        <dbReference type="SAM" id="SignalP"/>
    </source>
</evidence>
<organism evidence="3 4">
    <name type="scientific">Aspergillus awamori</name>
    <name type="common">Black koji mold</name>
    <dbReference type="NCBI Taxonomy" id="105351"/>
    <lineage>
        <taxon>Eukaryota</taxon>
        <taxon>Fungi</taxon>
        <taxon>Dikarya</taxon>
        <taxon>Ascomycota</taxon>
        <taxon>Pezizomycotina</taxon>
        <taxon>Eurotiomycetes</taxon>
        <taxon>Eurotiomycetidae</taxon>
        <taxon>Eurotiales</taxon>
        <taxon>Aspergillaceae</taxon>
        <taxon>Aspergillus</taxon>
    </lineage>
</organism>
<feature type="compositionally biased region" description="Low complexity" evidence="1">
    <location>
        <begin position="121"/>
        <end position="136"/>
    </location>
</feature>